<keyword evidence="5 10" id="KW-1133">Transmembrane helix</keyword>
<organism evidence="12 13">
    <name type="scientific">Arenivirga flava</name>
    <dbReference type="NCBI Taxonomy" id="1930060"/>
    <lineage>
        <taxon>Bacteria</taxon>
        <taxon>Bacillati</taxon>
        <taxon>Actinomycetota</taxon>
        <taxon>Actinomycetes</taxon>
        <taxon>Micrococcales</taxon>
        <taxon>Microbacteriaceae</taxon>
        <taxon>Arenivirga</taxon>
    </lineage>
</organism>
<feature type="domain" description="Major facilitator superfamily (MFS) profile" evidence="11">
    <location>
        <begin position="10"/>
        <end position="403"/>
    </location>
</feature>
<dbReference type="Pfam" id="PF07690">
    <property type="entry name" value="MFS_1"/>
    <property type="match status" value="1"/>
</dbReference>
<feature type="transmembrane region" description="Helical" evidence="10">
    <location>
        <begin position="105"/>
        <end position="126"/>
    </location>
</feature>
<feature type="transmembrane region" description="Helical" evidence="10">
    <location>
        <begin position="43"/>
        <end position="68"/>
    </location>
</feature>
<dbReference type="InterPro" id="IPR011701">
    <property type="entry name" value="MFS"/>
</dbReference>
<feature type="transmembrane region" description="Helical" evidence="10">
    <location>
        <begin position="315"/>
        <end position="338"/>
    </location>
</feature>
<proteinExistence type="inferred from homology"/>
<feature type="transmembrane region" description="Helical" evidence="10">
    <location>
        <begin position="228"/>
        <end position="248"/>
    </location>
</feature>
<evidence type="ECO:0000256" key="1">
    <source>
        <dbReference type="ARBA" id="ARBA00004429"/>
    </source>
</evidence>
<evidence type="ECO:0000256" key="3">
    <source>
        <dbReference type="ARBA" id="ARBA00022475"/>
    </source>
</evidence>
<accession>A0AA37UGA3</accession>
<feature type="transmembrane region" description="Helical" evidence="10">
    <location>
        <begin position="12"/>
        <end position="37"/>
    </location>
</feature>
<gene>
    <name evidence="12" type="ORF">GCM10025874_06690</name>
</gene>
<evidence type="ECO:0000313" key="12">
    <source>
        <dbReference type="EMBL" id="GMA27416.1"/>
    </source>
</evidence>
<evidence type="ECO:0000256" key="2">
    <source>
        <dbReference type="ARBA" id="ARBA00022448"/>
    </source>
</evidence>
<protein>
    <recommendedName>
        <fullName evidence="8">Multidrug efflux pump Tap</fullName>
    </recommendedName>
</protein>
<feature type="transmembrane region" description="Helical" evidence="10">
    <location>
        <begin position="378"/>
        <end position="397"/>
    </location>
</feature>
<dbReference type="PANTHER" id="PTHR23513">
    <property type="entry name" value="INTEGRAL MEMBRANE EFFLUX PROTEIN-RELATED"/>
    <property type="match status" value="1"/>
</dbReference>
<dbReference type="GO" id="GO:0022857">
    <property type="term" value="F:transmembrane transporter activity"/>
    <property type="evidence" value="ECO:0007669"/>
    <property type="project" value="InterPro"/>
</dbReference>
<keyword evidence="4 10" id="KW-0812">Transmembrane</keyword>
<evidence type="ECO:0000256" key="10">
    <source>
        <dbReference type="SAM" id="Phobius"/>
    </source>
</evidence>
<feature type="region of interest" description="Disordered" evidence="9">
    <location>
        <begin position="408"/>
        <end position="438"/>
    </location>
</feature>
<dbReference type="GO" id="GO:0005886">
    <property type="term" value="C:plasma membrane"/>
    <property type="evidence" value="ECO:0007669"/>
    <property type="project" value="UniProtKB-SubCell"/>
</dbReference>
<dbReference type="InterPro" id="IPR036259">
    <property type="entry name" value="MFS_trans_sf"/>
</dbReference>
<evidence type="ECO:0000259" key="11">
    <source>
        <dbReference type="PROSITE" id="PS50850"/>
    </source>
</evidence>
<sequence length="438" mass="42967">MRGGMRTKLPVITYLTSSTLSALGNAIAAVALPLLLLTATGSALGAGVLAVATAVPSVLAGVLGGALIDRMDRRVASAIADAVSALALLALPIVDTLAGLELGWFVLFGILGAVGDVPGTAAREALSPQIARAAGMPLERLIGLREAGQAIAIVVGPGLAAVLVTGLSSSGVLIATAVTSTLAAIATLLLPRSVGRPSATSAAVARGDGPAGVLAGLRLVLRRGPVRAVMLLGTGVIAVVGTMQGLLLPVHLHATGQQPVLGLALSALALGSLLGAGLTATVSGRLRRRVIVVVALLASVLPVIGLALLPPAGVLIGAAVLLGFVSAPLGAVLGAALLDSVDDRLHGRVLGAQNAFALVAAPLTIGATSVVVEVAGTRAAGIALASLWALVVLAALLSRSVRRVTAAPTVEPTAGAASDAADEHRDDDAGEGSADAQR</sequence>
<dbReference type="AlphaFoldDB" id="A0AA37UGA3"/>
<keyword evidence="13" id="KW-1185">Reference proteome</keyword>
<feature type="transmembrane region" description="Helical" evidence="10">
    <location>
        <begin position="260"/>
        <end position="278"/>
    </location>
</feature>
<evidence type="ECO:0000256" key="7">
    <source>
        <dbReference type="ARBA" id="ARBA00038075"/>
    </source>
</evidence>
<feature type="transmembrane region" description="Helical" evidence="10">
    <location>
        <begin position="75"/>
        <end position="93"/>
    </location>
</feature>
<evidence type="ECO:0000313" key="13">
    <source>
        <dbReference type="Proteomes" id="UP001157160"/>
    </source>
</evidence>
<dbReference type="PANTHER" id="PTHR23513:SF9">
    <property type="entry name" value="ENTEROBACTIN EXPORTER ENTS"/>
    <property type="match status" value="1"/>
</dbReference>
<name>A0AA37UGA3_9MICO</name>
<dbReference type="InterPro" id="IPR020846">
    <property type="entry name" value="MFS_dom"/>
</dbReference>
<evidence type="ECO:0000256" key="8">
    <source>
        <dbReference type="ARBA" id="ARBA00040914"/>
    </source>
</evidence>
<dbReference type="Proteomes" id="UP001157160">
    <property type="component" value="Unassembled WGS sequence"/>
</dbReference>
<dbReference type="EMBL" id="BSUL01000001">
    <property type="protein sequence ID" value="GMA27416.1"/>
    <property type="molecule type" value="Genomic_DNA"/>
</dbReference>
<dbReference type="Gene3D" id="1.20.1250.20">
    <property type="entry name" value="MFS general substrate transporter like domains"/>
    <property type="match status" value="1"/>
</dbReference>
<dbReference type="SUPFAM" id="SSF103473">
    <property type="entry name" value="MFS general substrate transporter"/>
    <property type="match status" value="1"/>
</dbReference>
<comment type="caution">
    <text evidence="12">The sequence shown here is derived from an EMBL/GenBank/DDBJ whole genome shotgun (WGS) entry which is preliminary data.</text>
</comment>
<evidence type="ECO:0000256" key="9">
    <source>
        <dbReference type="SAM" id="MobiDB-lite"/>
    </source>
</evidence>
<reference evidence="12 13" key="1">
    <citation type="journal article" date="2014" name="Int. J. Syst. Evol. Microbiol.">
        <title>Complete genome sequence of Corynebacterium casei LMG S-19264T (=DSM 44701T), isolated from a smear-ripened cheese.</title>
        <authorList>
            <consortium name="US DOE Joint Genome Institute (JGI-PGF)"/>
            <person name="Walter F."/>
            <person name="Albersmeier A."/>
            <person name="Kalinowski J."/>
            <person name="Ruckert C."/>
        </authorList>
    </citation>
    <scope>NUCLEOTIDE SEQUENCE [LARGE SCALE GENOMIC DNA]</scope>
    <source>
        <strain evidence="12 13">NBRC 112289</strain>
    </source>
</reference>
<feature type="transmembrane region" description="Helical" evidence="10">
    <location>
        <begin position="147"/>
        <end position="166"/>
    </location>
</feature>
<keyword evidence="2" id="KW-0813">Transport</keyword>
<feature type="transmembrane region" description="Helical" evidence="10">
    <location>
        <begin position="290"/>
        <end position="309"/>
    </location>
</feature>
<feature type="transmembrane region" description="Helical" evidence="10">
    <location>
        <begin position="350"/>
        <end position="372"/>
    </location>
</feature>
<evidence type="ECO:0000256" key="6">
    <source>
        <dbReference type="ARBA" id="ARBA00023136"/>
    </source>
</evidence>
<comment type="subcellular location">
    <subcellularLocation>
        <location evidence="1">Cell inner membrane</location>
        <topology evidence="1">Multi-pass membrane protein</topology>
    </subcellularLocation>
</comment>
<evidence type="ECO:0000256" key="5">
    <source>
        <dbReference type="ARBA" id="ARBA00022989"/>
    </source>
</evidence>
<keyword evidence="6 10" id="KW-0472">Membrane</keyword>
<keyword evidence="3" id="KW-1003">Cell membrane</keyword>
<comment type="similarity">
    <text evidence="7">Belongs to the major facilitator superfamily. Drug:H(+) antiporter-3 (DHA3) (TC 2.A.1.21) family.</text>
</comment>
<feature type="transmembrane region" description="Helical" evidence="10">
    <location>
        <begin position="172"/>
        <end position="190"/>
    </location>
</feature>
<dbReference type="PROSITE" id="PS50850">
    <property type="entry name" value="MFS"/>
    <property type="match status" value="1"/>
</dbReference>
<evidence type="ECO:0000256" key="4">
    <source>
        <dbReference type="ARBA" id="ARBA00022692"/>
    </source>
</evidence>